<dbReference type="KEGG" id="plia:E4191_10470"/>
<sequence>MHAIGLGAALLAVPILISRTWSLGGEASALVGVSVYGATLIGMILCSALYNMKHPDAWSPVLRRLDHAAIYLKIAGFATEWSWTCNNDRSNTSIDGITPAMKLKTAAKIRSRPVKSGGTTRATQRRSMDRQRDEPPRVCRRVSGSRIRLLFRQRSSLHRRPPLLDLRTAVQKSATVAAG</sequence>
<feature type="transmembrane region" description="Helical" evidence="6">
    <location>
        <begin position="28"/>
        <end position="50"/>
    </location>
</feature>
<evidence type="ECO:0000256" key="2">
    <source>
        <dbReference type="ARBA" id="ARBA00022692"/>
    </source>
</evidence>
<dbReference type="AlphaFoldDB" id="A0A4P7HPF3"/>
<comment type="subcellular location">
    <subcellularLocation>
        <location evidence="1">Membrane</location>
        <topology evidence="1">Multi-pass membrane protein</topology>
    </subcellularLocation>
</comment>
<organism evidence="7 8">
    <name type="scientific">Paracoccus liaowanqingii</name>
    <dbReference type="NCBI Taxonomy" id="2560053"/>
    <lineage>
        <taxon>Bacteria</taxon>
        <taxon>Pseudomonadati</taxon>
        <taxon>Pseudomonadota</taxon>
        <taxon>Alphaproteobacteria</taxon>
        <taxon>Rhodobacterales</taxon>
        <taxon>Paracoccaceae</taxon>
        <taxon>Paracoccus</taxon>
    </lineage>
</organism>
<evidence type="ECO:0000256" key="5">
    <source>
        <dbReference type="SAM" id="MobiDB-lite"/>
    </source>
</evidence>
<evidence type="ECO:0000256" key="4">
    <source>
        <dbReference type="ARBA" id="ARBA00023136"/>
    </source>
</evidence>
<keyword evidence="3 6" id="KW-1133">Transmembrane helix</keyword>
<gene>
    <name evidence="7" type="ORF">E4191_10470</name>
</gene>
<evidence type="ECO:0000313" key="7">
    <source>
        <dbReference type="EMBL" id="QBX36169.1"/>
    </source>
</evidence>
<proteinExistence type="predicted"/>
<keyword evidence="2 6" id="KW-0812">Transmembrane</keyword>
<feature type="region of interest" description="Disordered" evidence="5">
    <location>
        <begin position="108"/>
        <end position="139"/>
    </location>
</feature>
<name>A0A4P7HPF3_9RHOB</name>
<evidence type="ECO:0000313" key="8">
    <source>
        <dbReference type="Proteomes" id="UP000296374"/>
    </source>
</evidence>
<reference evidence="8" key="1">
    <citation type="submission" date="2019-03" db="EMBL/GenBank/DDBJ databases">
        <authorList>
            <person name="Li J."/>
        </authorList>
    </citation>
    <scope>NUCLEOTIDE SEQUENCE [LARGE SCALE GENOMIC DNA]</scope>
    <source>
        <strain evidence="8">2251</strain>
    </source>
</reference>
<evidence type="ECO:0000256" key="6">
    <source>
        <dbReference type="SAM" id="Phobius"/>
    </source>
</evidence>
<protein>
    <submittedName>
        <fullName evidence="7">Uncharacterized protein</fullName>
    </submittedName>
</protein>
<dbReference type="Proteomes" id="UP000296374">
    <property type="component" value="Chromosome"/>
</dbReference>
<dbReference type="InterPro" id="IPR004254">
    <property type="entry name" value="AdipoR/HlyIII-related"/>
</dbReference>
<feature type="compositionally biased region" description="Basic and acidic residues" evidence="5">
    <location>
        <begin position="126"/>
        <end position="137"/>
    </location>
</feature>
<dbReference type="EMBL" id="CP038439">
    <property type="protein sequence ID" value="QBX36169.1"/>
    <property type="molecule type" value="Genomic_DNA"/>
</dbReference>
<dbReference type="Pfam" id="PF03006">
    <property type="entry name" value="HlyIII"/>
    <property type="match status" value="1"/>
</dbReference>
<dbReference type="GO" id="GO:0016020">
    <property type="term" value="C:membrane"/>
    <property type="evidence" value="ECO:0007669"/>
    <property type="project" value="UniProtKB-SubCell"/>
</dbReference>
<evidence type="ECO:0000256" key="1">
    <source>
        <dbReference type="ARBA" id="ARBA00004141"/>
    </source>
</evidence>
<keyword evidence="4 6" id="KW-0472">Membrane</keyword>
<evidence type="ECO:0000256" key="3">
    <source>
        <dbReference type="ARBA" id="ARBA00022989"/>
    </source>
</evidence>
<accession>A0A4P7HPF3</accession>